<dbReference type="RefSeq" id="WP_069033011.1">
    <property type="nucleotide sequence ID" value="NZ_MDKC01000005.1"/>
</dbReference>
<organism evidence="1 2">
    <name type="scientific">Gottfriedia luciferensis</name>
    <dbReference type="NCBI Taxonomy" id="178774"/>
    <lineage>
        <taxon>Bacteria</taxon>
        <taxon>Bacillati</taxon>
        <taxon>Bacillota</taxon>
        <taxon>Bacilli</taxon>
        <taxon>Bacillales</taxon>
        <taxon>Bacillaceae</taxon>
        <taxon>Gottfriedia</taxon>
    </lineage>
</organism>
<name>A0ABX2ZSS2_9BACI</name>
<keyword evidence="2" id="KW-1185">Reference proteome</keyword>
<sequence>MKSRMIKIVKNYKVQTFVFGVGVLLLFLTIVVGSILLSNIPRDKDLRWKDLMHTINEIEAKSNR</sequence>
<dbReference type="EMBL" id="MDKC01000005">
    <property type="protein sequence ID" value="ODG92813.1"/>
    <property type="molecule type" value="Genomic_DNA"/>
</dbReference>
<accession>A0ABX2ZSS2</accession>
<protein>
    <submittedName>
        <fullName evidence="1">Uncharacterized protein</fullName>
    </submittedName>
</protein>
<proteinExistence type="predicted"/>
<evidence type="ECO:0000313" key="2">
    <source>
        <dbReference type="Proteomes" id="UP000094580"/>
    </source>
</evidence>
<reference evidence="1 2" key="1">
    <citation type="submission" date="2016-07" db="EMBL/GenBank/DDBJ databases">
        <authorList>
            <person name="Townsley L."/>
            <person name="Shank E.A."/>
        </authorList>
    </citation>
    <scope>NUCLEOTIDE SEQUENCE [LARGE SCALE GENOMIC DNA]</scope>
    <source>
        <strain evidence="1 2">CH01</strain>
    </source>
</reference>
<evidence type="ECO:0000313" key="1">
    <source>
        <dbReference type="EMBL" id="ODG92813.1"/>
    </source>
</evidence>
<gene>
    <name evidence="1" type="ORF">BED47_18015</name>
</gene>
<dbReference type="Proteomes" id="UP000094580">
    <property type="component" value="Unassembled WGS sequence"/>
</dbReference>
<comment type="caution">
    <text evidence="1">The sequence shown here is derived from an EMBL/GenBank/DDBJ whole genome shotgun (WGS) entry which is preliminary data.</text>
</comment>